<dbReference type="HOGENOM" id="CLU_2975427_0_0_10"/>
<organism evidence="1 2">
    <name type="scientific">Porphyromonas gingivalis (strain ATCC 33277 / DSM 20709 / CIP 103683 / JCM 12257 / NCTC 11834 / 2561)</name>
    <dbReference type="NCBI Taxonomy" id="431947"/>
    <lineage>
        <taxon>Bacteria</taxon>
        <taxon>Pseudomonadati</taxon>
        <taxon>Bacteroidota</taxon>
        <taxon>Bacteroidia</taxon>
        <taxon>Bacteroidales</taxon>
        <taxon>Porphyromonadaceae</taxon>
        <taxon>Porphyromonas</taxon>
    </lineage>
</organism>
<dbReference type="EMBL" id="AP009380">
    <property type="protein sequence ID" value="BAG34050.1"/>
    <property type="molecule type" value="Genomic_DNA"/>
</dbReference>
<name>B2RL05_PORG3</name>
<evidence type="ECO:0000313" key="2">
    <source>
        <dbReference type="Proteomes" id="UP000008842"/>
    </source>
</evidence>
<dbReference type="AlphaFoldDB" id="B2RL05"/>
<evidence type="ECO:0000313" key="1">
    <source>
        <dbReference type="EMBL" id="BAG34050.1"/>
    </source>
</evidence>
<proteinExistence type="predicted"/>
<gene>
    <name evidence="1" type="ordered locus">PGN_1531</name>
</gene>
<reference evidence="1 2" key="1">
    <citation type="journal article" date="2008" name="DNA Res.">
        <title>Determination of the genome sequence of Porphyromonas gingivalis strain ATCC 33277 and genomic comparison with strain W83 revealed extensive genome rearrangements in P. gingivalis.</title>
        <authorList>
            <person name="Naito M."/>
            <person name="Hirakawa H."/>
            <person name="Yamashita A."/>
            <person name="Ohara N."/>
            <person name="Shoji M."/>
            <person name="Yukitake H."/>
            <person name="Nakayama K."/>
            <person name="Toh H."/>
            <person name="Yoshimura F."/>
            <person name="Kuhara S."/>
            <person name="Hattori M."/>
            <person name="Hayashi T."/>
            <person name="Nakayama K."/>
        </authorList>
    </citation>
    <scope>NUCLEOTIDE SEQUENCE [LARGE SCALE GENOMIC DNA]</scope>
    <source>
        <strain evidence="2">ATCC 33277 / DSM 20709 / CIP 103683 / JCM 12257 / NCTC 11834 / 2561</strain>
    </source>
</reference>
<accession>B2RL05</accession>
<dbReference type="KEGG" id="pgn:PGN_1531"/>
<sequence length="47" mass="5527">MEKVSFCDILFAAEQANRNKSRGAILLMLKCDLRRSLRRILFSRRQA</sequence>
<dbReference type="Proteomes" id="UP000008842">
    <property type="component" value="Chromosome"/>
</dbReference>
<protein>
    <submittedName>
        <fullName evidence="1">Uncharacterized protein</fullName>
    </submittedName>
</protein>